<dbReference type="SFLD" id="SFLDG01206">
    <property type="entry name" value="Xi.1"/>
    <property type="match status" value="1"/>
</dbReference>
<dbReference type="Gene3D" id="1.20.1050.10">
    <property type="match status" value="1"/>
</dbReference>
<sequence>MERKQQHKAAMDDVNQKGQFVRRESQFRQWISREKSADFAAEPDRYHLYVSLACPWAHRTLIVRKLKGLETVIGCTVVHYHMDGMGWRFVEPGENIPFCTPDEINGAKRLRDIYFQVDPAYDGRFTVPILWDKKKKTIVNNESAEIIRMLNSEFNEYAKNPALDLYPSELASKIDAINSVVYDNVNNGVYKAGFAHTQEAYEEAVTSLFNELEHLEQILSKSRYLCGNQVTEADIRLFTTLIRFDIVYQYHFKCNIRPLYSFPNLHGFTLDMYQLPGVKDTVSFEHIKKHYYTSHPTINPFGIVPVGPELDFSVPHHRDTPFA</sequence>
<evidence type="ECO:0000256" key="2">
    <source>
        <dbReference type="PIRSR" id="PIRSR015753-2"/>
    </source>
</evidence>
<dbReference type="InterPro" id="IPR047047">
    <property type="entry name" value="GST_Omega-like_C"/>
</dbReference>
<feature type="site" description="Lowers pKa of active site Cys" evidence="3">
    <location>
        <position position="248"/>
    </location>
</feature>
<dbReference type="GO" id="GO:0005737">
    <property type="term" value="C:cytoplasm"/>
    <property type="evidence" value="ECO:0007669"/>
    <property type="project" value="TreeGrafter"/>
</dbReference>
<feature type="binding site" evidence="2">
    <location>
        <begin position="142"/>
        <end position="143"/>
    </location>
    <ligand>
        <name>glutathione</name>
        <dbReference type="ChEBI" id="CHEBI:57925"/>
    </ligand>
</feature>
<dbReference type="SFLD" id="SFLDG01148">
    <property type="entry name" value="Xi_(cytGST)"/>
    <property type="match status" value="1"/>
</dbReference>
<keyword evidence="6" id="KW-1185">Reference proteome</keyword>
<dbReference type="PANTHER" id="PTHR32419:SF6">
    <property type="entry name" value="GLUTATHIONE S-TRANSFERASE OMEGA-LIKE 1-RELATED"/>
    <property type="match status" value="1"/>
</dbReference>
<dbReference type="Pfam" id="PF13409">
    <property type="entry name" value="GST_N_2"/>
    <property type="match status" value="1"/>
</dbReference>
<feature type="active site" description="Proton donor/acceptor" evidence="1">
    <location>
        <position position="190"/>
    </location>
</feature>
<dbReference type="AlphaFoldDB" id="A0A9C7PTZ9"/>
<feature type="binding site" evidence="2">
    <location>
        <begin position="124"/>
        <end position="127"/>
    </location>
    <ligand>
        <name>glutathione</name>
        <dbReference type="ChEBI" id="CHEBI:57925"/>
    </ligand>
</feature>
<dbReference type="PIRSF" id="PIRSF015753">
    <property type="entry name" value="GST"/>
    <property type="match status" value="1"/>
</dbReference>
<dbReference type="InterPro" id="IPR010987">
    <property type="entry name" value="Glutathione-S-Trfase_C-like"/>
</dbReference>
<dbReference type="InterPro" id="IPR004045">
    <property type="entry name" value="Glutathione_S-Trfase_N"/>
</dbReference>
<reference evidence="5" key="1">
    <citation type="journal article" date="2022" name="Proc. Natl. Acad. Sci. U.S.A.">
        <title>Life cycle and functional genomics of the unicellular red alga Galdieria for elucidating algal and plant evolution and industrial use.</title>
        <authorList>
            <person name="Hirooka S."/>
            <person name="Itabashi T."/>
            <person name="Ichinose T.M."/>
            <person name="Onuma R."/>
            <person name="Fujiwara T."/>
            <person name="Yamashita S."/>
            <person name="Jong L.W."/>
            <person name="Tomita R."/>
            <person name="Iwane A.H."/>
            <person name="Miyagishima S.Y."/>
        </authorList>
    </citation>
    <scope>NUCLEOTIDE SEQUENCE</scope>
    <source>
        <strain evidence="5">NBRC 102759</strain>
    </source>
</reference>
<gene>
    <name evidence="5" type="ORF">GpartN1_g1617.t1</name>
</gene>
<dbReference type="InterPro" id="IPR016639">
    <property type="entry name" value="GST_Omega/GSH"/>
</dbReference>
<organism evidence="5 6">
    <name type="scientific">Galdieria partita</name>
    <dbReference type="NCBI Taxonomy" id="83374"/>
    <lineage>
        <taxon>Eukaryota</taxon>
        <taxon>Rhodophyta</taxon>
        <taxon>Bangiophyceae</taxon>
        <taxon>Galdieriales</taxon>
        <taxon>Galdieriaceae</taxon>
        <taxon>Galdieria</taxon>
    </lineage>
</organism>
<dbReference type="InterPro" id="IPR040079">
    <property type="entry name" value="Glutathione_S-Trfase"/>
</dbReference>
<dbReference type="Gene3D" id="3.40.30.10">
    <property type="entry name" value="Glutaredoxin"/>
    <property type="match status" value="1"/>
</dbReference>
<dbReference type="PANTHER" id="PTHR32419">
    <property type="entry name" value="GLUTATHIONYL-HYDROQUINONE REDUCTASE"/>
    <property type="match status" value="1"/>
</dbReference>
<name>A0A9C7PTZ9_9RHOD</name>
<dbReference type="OrthoDB" id="2309723at2759"/>
<dbReference type="PROSITE" id="PS50405">
    <property type="entry name" value="GST_CTER"/>
    <property type="match status" value="1"/>
</dbReference>
<evidence type="ECO:0000256" key="3">
    <source>
        <dbReference type="PIRSR" id="PIRSR015753-3"/>
    </source>
</evidence>
<dbReference type="CDD" id="cd03190">
    <property type="entry name" value="GST_C_Omega_like"/>
    <property type="match status" value="1"/>
</dbReference>
<feature type="site" description="Lowers pKa of active site Cys" evidence="3">
    <location>
        <position position="291"/>
    </location>
</feature>
<dbReference type="SUPFAM" id="SSF47616">
    <property type="entry name" value="GST C-terminal domain-like"/>
    <property type="match status" value="1"/>
</dbReference>
<dbReference type="Proteomes" id="UP001061958">
    <property type="component" value="Unassembled WGS sequence"/>
</dbReference>
<accession>A0A9C7PTZ9</accession>
<feature type="active site" description="Nucleophile" evidence="1">
    <location>
        <position position="54"/>
    </location>
</feature>
<dbReference type="GO" id="GO:0004364">
    <property type="term" value="F:glutathione transferase activity"/>
    <property type="evidence" value="ECO:0007669"/>
    <property type="project" value="InterPro"/>
</dbReference>
<dbReference type="SUPFAM" id="SSF52833">
    <property type="entry name" value="Thioredoxin-like"/>
    <property type="match status" value="1"/>
</dbReference>
<reference evidence="5" key="2">
    <citation type="submission" date="2022-01" db="EMBL/GenBank/DDBJ databases">
        <authorList>
            <person name="Hirooka S."/>
            <person name="Miyagishima S.Y."/>
        </authorList>
    </citation>
    <scope>NUCLEOTIDE SEQUENCE</scope>
    <source>
        <strain evidence="5">NBRC 102759</strain>
    </source>
</reference>
<dbReference type="InterPro" id="IPR036249">
    <property type="entry name" value="Thioredoxin-like_sf"/>
</dbReference>
<dbReference type="SFLD" id="SFLDS00019">
    <property type="entry name" value="Glutathione_Transferase_(cytos"/>
    <property type="match status" value="1"/>
</dbReference>
<proteinExistence type="predicted"/>
<evidence type="ECO:0000259" key="4">
    <source>
        <dbReference type="PROSITE" id="PS50405"/>
    </source>
</evidence>
<feature type="binding site" evidence="2">
    <location>
        <position position="87"/>
    </location>
    <ligand>
        <name>glutathione</name>
        <dbReference type="ChEBI" id="CHEBI:57925"/>
    </ligand>
</feature>
<evidence type="ECO:0000313" key="6">
    <source>
        <dbReference type="Proteomes" id="UP001061958"/>
    </source>
</evidence>
<evidence type="ECO:0000256" key="1">
    <source>
        <dbReference type="PIRSR" id="PIRSR015753-1"/>
    </source>
</evidence>
<feature type="domain" description="GST C-terminal" evidence="4">
    <location>
        <begin position="167"/>
        <end position="291"/>
    </location>
</feature>
<dbReference type="Pfam" id="PF13410">
    <property type="entry name" value="GST_C_2"/>
    <property type="match status" value="1"/>
</dbReference>
<comment type="caution">
    <text evidence="5">The sequence shown here is derived from an EMBL/GenBank/DDBJ whole genome shotgun (WGS) entry which is preliminary data.</text>
</comment>
<evidence type="ECO:0000313" key="5">
    <source>
        <dbReference type="EMBL" id="GJQ09826.1"/>
    </source>
</evidence>
<dbReference type="EMBL" id="BQMJ01000011">
    <property type="protein sequence ID" value="GJQ09826.1"/>
    <property type="molecule type" value="Genomic_DNA"/>
</dbReference>
<protein>
    <recommendedName>
        <fullName evidence="4">GST C-terminal domain-containing protein</fullName>
    </recommendedName>
</protein>
<dbReference type="FunFam" id="3.40.30.10:FF:000162">
    <property type="entry name" value="Glutathione S-transferase Gst3"/>
    <property type="match status" value="1"/>
</dbReference>
<dbReference type="InterPro" id="IPR036282">
    <property type="entry name" value="Glutathione-S-Trfase_C_sf"/>
</dbReference>